<dbReference type="AlphaFoldDB" id="A0A5B7JET9"/>
<reference evidence="2 3" key="1">
    <citation type="submission" date="2019-05" db="EMBL/GenBank/DDBJ databases">
        <title>Another draft genome of Portunus trituberculatus and its Hox gene families provides insights of decapod evolution.</title>
        <authorList>
            <person name="Jeong J.-H."/>
            <person name="Song I."/>
            <person name="Kim S."/>
            <person name="Choi T."/>
            <person name="Kim D."/>
            <person name="Ryu S."/>
            <person name="Kim W."/>
        </authorList>
    </citation>
    <scope>NUCLEOTIDE SEQUENCE [LARGE SCALE GENOMIC DNA]</scope>
    <source>
        <tissue evidence="2">Muscle</tissue>
    </source>
</reference>
<comment type="caution">
    <text evidence="2">The sequence shown here is derived from an EMBL/GenBank/DDBJ whole genome shotgun (WGS) entry which is preliminary data.</text>
</comment>
<gene>
    <name evidence="2" type="ORF">E2C01_090481</name>
</gene>
<dbReference type="EMBL" id="VSRR010101609">
    <property type="protein sequence ID" value="MPC95280.1"/>
    <property type="molecule type" value="Genomic_DNA"/>
</dbReference>
<evidence type="ECO:0000313" key="2">
    <source>
        <dbReference type="EMBL" id="MPC95280.1"/>
    </source>
</evidence>
<accession>A0A5B7JET9</accession>
<keyword evidence="3" id="KW-1185">Reference proteome</keyword>
<protein>
    <submittedName>
        <fullName evidence="2">Uncharacterized protein</fullName>
    </submittedName>
</protein>
<dbReference type="Proteomes" id="UP000324222">
    <property type="component" value="Unassembled WGS sequence"/>
</dbReference>
<evidence type="ECO:0000256" key="1">
    <source>
        <dbReference type="SAM" id="MobiDB-lite"/>
    </source>
</evidence>
<sequence>MWDWAGLGRWGGVTEAATQEVGAAGKHTRDLDCSAITSSQR</sequence>
<feature type="region of interest" description="Disordered" evidence="1">
    <location>
        <begin position="19"/>
        <end position="41"/>
    </location>
</feature>
<evidence type="ECO:0000313" key="3">
    <source>
        <dbReference type="Proteomes" id="UP000324222"/>
    </source>
</evidence>
<proteinExistence type="predicted"/>
<organism evidence="2 3">
    <name type="scientific">Portunus trituberculatus</name>
    <name type="common">Swimming crab</name>
    <name type="synonym">Neptunus trituberculatus</name>
    <dbReference type="NCBI Taxonomy" id="210409"/>
    <lineage>
        <taxon>Eukaryota</taxon>
        <taxon>Metazoa</taxon>
        <taxon>Ecdysozoa</taxon>
        <taxon>Arthropoda</taxon>
        <taxon>Crustacea</taxon>
        <taxon>Multicrustacea</taxon>
        <taxon>Malacostraca</taxon>
        <taxon>Eumalacostraca</taxon>
        <taxon>Eucarida</taxon>
        <taxon>Decapoda</taxon>
        <taxon>Pleocyemata</taxon>
        <taxon>Brachyura</taxon>
        <taxon>Eubrachyura</taxon>
        <taxon>Portunoidea</taxon>
        <taxon>Portunidae</taxon>
        <taxon>Portuninae</taxon>
        <taxon>Portunus</taxon>
    </lineage>
</organism>
<name>A0A5B7JET9_PORTR</name>